<dbReference type="PANTHER" id="PTHR12489:SF19">
    <property type="entry name" value="LHFPL TETRASPAN SUBFAMILY MEMBER 2 PROTEIN"/>
    <property type="match status" value="1"/>
</dbReference>
<accession>A0AAE1HRT3</accession>
<keyword evidence="4 5" id="KW-0472">Membrane</keyword>
<feature type="transmembrane region" description="Helical" evidence="5">
    <location>
        <begin position="175"/>
        <end position="195"/>
    </location>
</feature>
<evidence type="ECO:0000256" key="4">
    <source>
        <dbReference type="ARBA" id="ARBA00023136"/>
    </source>
</evidence>
<evidence type="ECO:0000256" key="3">
    <source>
        <dbReference type="ARBA" id="ARBA00022989"/>
    </source>
</evidence>
<protein>
    <submittedName>
        <fullName evidence="6">LHFPL tetraspan subfamily member 2a protein</fullName>
    </submittedName>
</protein>
<sequence>MGHVIVTARSLGWLLLSVVALMAVLGALVSPRWVVASPGDSGADSLGLSMRCRLMSRQPGPQPTAAPAPAPVPRAHCGPLPAGVSPGAWTGALVLLGAGAALAALAALAGLLGCCVHAVCGKSILGVCGAAQAAAGVLYLLGLALFAAGWGADRVRRLCGPDAAPFYLDSCSLGWASYSAAAGALLTLVVAVLSAPADRAARSDKVQERIYQGHTLVCIA</sequence>
<evidence type="ECO:0000256" key="2">
    <source>
        <dbReference type="ARBA" id="ARBA00022692"/>
    </source>
</evidence>
<dbReference type="Pfam" id="PF10242">
    <property type="entry name" value="L_HMGIC_fpl"/>
    <property type="match status" value="1"/>
</dbReference>
<proteinExistence type="predicted"/>
<evidence type="ECO:0000313" key="7">
    <source>
        <dbReference type="Proteomes" id="UP001219518"/>
    </source>
</evidence>
<name>A0AAE1HRT3_9NEOP</name>
<reference evidence="6" key="2">
    <citation type="journal article" date="2023" name="BMC Genomics">
        <title>Pest status, molecular evolution, and epigenetic factors derived from the genome assembly of Frankliniella fusca, a thysanopteran phytovirus vector.</title>
        <authorList>
            <person name="Catto M.A."/>
            <person name="Labadie P.E."/>
            <person name="Jacobson A.L."/>
            <person name="Kennedy G.G."/>
            <person name="Srinivasan R."/>
            <person name="Hunt B.G."/>
        </authorList>
    </citation>
    <scope>NUCLEOTIDE SEQUENCE</scope>
    <source>
        <strain evidence="6">PL_HMW_Pooled</strain>
    </source>
</reference>
<gene>
    <name evidence="6" type="ORF">KUF71_014516</name>
</gene>
<dbReference type="Gene3D" id="1.20.140.150">
    <property type="match status" value="1"/>
</dbReference>
<keyword evidence="7" id="KW-1185">Reference proteome</keyword>
<evidence type="ECO:0000256" key="1">
    <source>
        <dbReference type="ARBA" id="ARBA00004141"/>
    </source>
</evidence>
<reference evidence="6" key="1">
    <citation type="submission" date="2021-07" db="EMBL/GenBank/DDBJ databases">
        <authorList>
            <person name="Catto M.A."/>
            <person name="Jacobson A."/>
            <person name="Kennedy G."/>
            <person name="Labadie P."/>
            <person name="Hunt B.G."/>
            <person name="Srinivasan R."/>
        </authorList>
    </citation>
    <scope>NUCLEOTIDE SEQUENCE</scope>
    <source>
        <strain evidence="6">PL_HMW_Pooled</strain>
        <tissue evidence="6">Head</tissue>
    </source>
</reference>
<dbReference type="AlphaFoldDB" id="A0AAE1HRT3"/>
<organism evidence="6 7">
    <name type="scientific">Frankliniella fusca</name>
    <dbReference type="NCBI Taxonomy" id="407009"/>
    <lineage>
        <taxon>Eukaryota</taxon>
        <taxon>Metazoa</taxon>
        <taxon>Ecdysozoa</taxon>
        <taxon>Arthropoda</taxon>
        <taxon>Hexapoda</taxon>
        <taxon>Insecta</taxon>
        <taxon>Pterygota</taxon>
        <taxon>Neoptera</taxon>
        <taxon>Paraneoptera</taxon>
        <taxon>Thysanoptera</taxon>
        <taxon>Terebrantia</taxon>
        <taxon>Thripoidea</taxon>
        <taxon>Thripidae</taxon>
        <taxon>Frankliniella</taxon>
    </lineage>
</organism>
<dbReference type="InterPro" id="IPR019372">
    <property type="entry name" value="LHFPL"/>
</dbReference>
<keyword evidence="2 5" id="KW-0812">Transmembrane</keyword>
<comment type="subcellular location">
    <subcellularLocation>
        <location evidence="1">Membrane</location>
        <topology evidence="1">Multi-pass membrane protein</topology>
    </subcellularLocation>
</comment>
<dbReference type="Proteomes" id="UP001219518">
    <property type="component" value="Unassembled WGS sequence"/>
</dbReference>
<evidence type="ECO:0000313" key="6">
    <source>
        <dbReference type="EMBL" id="KAK3926267.1"/>
    </source>
</evidence>
<keyword evidence="3 5" id="KW-1133">Transmembrane helix</keyword>
<dbReference type="GO" id="GO:0016020">
    <property type="term" value="C:membrane"/>
    <property type="evidence" value="ECO:0007669"/>
    <property type="project" value="UniProtKB-SubCell"/>
</dbReference>
<comment type="caution">
    <text evidence="6">The sequence shown here is derived from an EMBL/GenBank/DDBJ whole genome shotgun (WGS) entry which is preliminary data.</text>
</comment>
<dbReference type="PANTHER" id="PTHR12489">
    <property type="entry name" value="LIPOMA HMGIC FUSION PARTNER-LIKE PROTEIN"/>
    <property type="match status" value="1"/>
</dbReference>
<feature type="transmembrane region" description="Helical" evidence="5">
    <location>
        <begin position="124"/>
        <end position="148"/>
    </location>
</feature>
<dbReference type="EMBL" id="JAHWGI010001243">
    <property type="protein sequence ID" value="KAK3926267.1"/>
    <property type="molecule type" value="Genomic_DNA"/>
</dbReference>
<evidence type="ECO:0000256" key="5">
    <source>
        <dbReference type="SAM" id="Phobius"/>
    </source>
</evidence>
<feature type="transmembrane region" description="Helical" evidence="5">
    <location>
        <begin position="88"/>
        <end position="112"/>
    </location>
</feature>